<dbReference type="EC" id="3.4.21.89" evidence="3 7"/>
<feature type="active site" evidence="6">
    <location>
        <position position="38"/>
    </location>
</feature>
<comment type="caution">
    <text evidence="9">The sequence shown here is derived from an EMBL/GenBank/DDBJ whole genome shotgun (WGS) entry which is preliminary data.</text>
</comment>
<organism evidence="9 10">
    <name type="scientific">Leucothrix arctica</name>
    <dbReference type="NCBI Taxonomy" id="1481894"/>
    <lineage>
        <taxon>Bacteria</taxon>
        <taxon>Pseudomonadati</taxon>
        <taxon>Pseudomonadota</taxon>
        <taxon>Gammaproteobacteria</taxon>
        <taxon>Thiotrichales</taxon>
        <taxon>Thiotrichaceae</taxon>
        <taxon>Leucothrix</taxon>
    </lineage>
</organism>
<dbReference type="PANTHER" id="PTHR43390">
    <property type="entry name" value="SIGNAL PEPTIDASE I"/>
    <property type="match status" value="1"/>
</dbReference>
<dbReference type="GO" id="GO:0004252">
    <property type="term" value="F:serine-type endopeptidase activity"/>
    <property type="evidence" value="ECO:0007669"/>
    <property type="project" value="InterPro"/>
</dbReference>
<feature type="active site" evidence="6">
    <location>
        <position position="92"/>
    </location>
</feature>
<dbReference type="InterPro" id="IPR000223">
    <property type="entry name" value="Pept_S26A_signal_pept_1"/>
</dbReference>
<comment type="catalytic activity">
    <reaction evidence="1 7">
        <text>Cleavage of hydrophobic, N-terminal signal or leader sequences from secreted and periplasmic proteins.</text>
        <dbReference type="EC" id="3.4.21.89"/>
    </reaction>
</comment>
<sequence>MSKIMSVIKNNSGFILFLFALFIVRGSIFDWHPVPTGSMKPTILEGDVIVESKIAYDLKLPFSDTTLMRLNEPERGDIIVFSSEKSGKRLIKRLIGLPGDKVQVTNDQIIINGKMATYQKLPMDDPRIPAVAPDRDNGFYALESMPDMDEHLIIIDDTKYNPSRDTVAIVVPEDHYFFMGDNRDNSADSRTYGTAPRSELLGRAFGIMISIKWLEDYTPRWKRFFSSLYL</sequence>
<accession>A0A317CBR2</accession>
<evidence type="ECO:0000256" key="4">
    <source>
        <dbReference type="ARBA" id="ARBA00019232"/>
    </source>
</evidence>
<dbReference type="Pfam" id="PF10502">
    <property type="entry name" value="Peptidase_S26"/>
    <property type="match status" value="1"/>
</dbReference>
<dbReference type="PROSITE" id="PS00760">
    <property type="entry name" value="SPASE_I_2"/>
    <property type="match status" value="1"/>
</dbReference>
<comment type="similarity">
    <text evidence="2 7">Belongs to the peptidase S26 family.</text>
</comment>
<evidence type="ECO:0000256" key="3">
    <source>
        <dbReference type="ARBA" id="ARBA00013208"/>
    </source>
</evidence>
<protein>
    <recommendedName>
        <fullName evidence="4 7">Signal peptidase I</fullName>
        <ecNumber evidence="3 7">3.4.21.89</ecNumber>
    </recommendedName>
</protein>
<evidence type="ECO:0000256" key="5">
    <source>
        <dbReference type="ARBA" id="ARBA00022801"/>
    </source>
</evidence>
<keyword evidence="5 7" id="KW-0378">Hydrolase</keyword>
<evidence type="ECO:0000256" key="1">
    <source>
        <dbReference type="ARBA" id="ARBA00000677"/>
    </source>
</evidence>
<evidence type="ECO:0000256" key="7">
    <source>
        <dbReference type="RuleBase" id="RU362042"/>
    </source>
</evidence>
<dbReference type="GO" id="GO:0016020">
    <property type="term" value="C:membrane"/>
    <property type="evidence" value="ECO:0007669"/>
    <property type="project" value="UniProtKB-SubCell"/>
</dbReference>
<dbReference type="NCBIfam" id="TIGR02227">
    <property type="entry name" value="sigpep_I_bact"/>
    <property type="match status" value="1"/>
</dbReference>
<dbReference type="Proteomes" id="UP000245506">
    <property type="component" value="Unassembled WGS sequence"/>
</dbReference>
<gene>
    <name evidence="9" type="primary">lepB</name>
    <name evidence="9" type="ORF">DKT75_15890</name>
</gene>
<dbReference type="PANTHER" id="PTHR43390:SF1">
    <property type="entry name" value="CHLOROPLAST PROCESSING PEPTIDASE"/>
    <property type="match status" value="1"/>
</dbReference>
<keyword evidence="7" id="KW-0645">Protease</keyword>
<dbReference type="PROSITE" id="PS00761">
    <property type="entry name" value="SPASE_I_3"/>
    <property type="match status" value="1"/>
</dbReference>
<dbReference type="SUPFAM" id="SSF51306">
    <property type="entry name" value="LexA/Signal peptidase"/>
    <property type="match status" value="1"/>
</dbReference>
<evidence type="ECO:0000256" key="2">
    <source>
        <dbReference type="ARBA" id="ARBA00009370"/>
    </source>
</evidence>
<evidence type="ECO:0000313" key="9">
    <source>
        <dbReference type="EMBL" id="PWQ94763.1"/>
    </source>
</evidence>
<dbReference type="GO" id="GO:0009003">
    <property type="term" value="F:signal peptidase activity"/>
    <property type="evidence" value="ECO:0007669"/>
    <property type="project" value="UniProtKB-EC"/>
</dbReference>
<proteinExistence type="inferred from homology"/>
<dbReference type="InterPro" id="IPR019757">
    <property type="entry name" value="Pept_S26A_signal_pept_1_Lys-AS"/>
</dbReference>
<reference evidence="9 10" key="1">
    <citation type="submission" date="2018-05" db="EMBL/GenBank/DDBJ databases">
        <title>Leucothrix arctica sp. nov., isolated from Arctic seawater.</title>
        <authorList>
            <person name="Choi A."/>
            <person name="Baek K."/>
        </authorList>
    </citation>
    <scope>NUCLEOTIDE SEQUENCE [LARGE SCALE GENOMIC DNA]</scope>
    <source>
        <strain evidence="9 10">IMCC9719</strain>
    </source>
</reference>
<dbReference type="Gene3D" id="2.10.109.10">
    <property type="entry name" value="Umud Fragment, subunit A"/>
    <property type="match status" value="1"/>
</dbReference>
<evidence type="ECO:0000313" key="10">
    <source>
        <dbReference type="Proteomes" id="UP000245506"/>
    </source>
</evidence>
<dbReference type="CDD" id="cd06530">
    <property type="entry name" value="S26_SPase_I"/>
    <property type="match status" value="1"/>
</dbReference>
<keyword evidence="10" id="KW-1185">Reference proteome</keyword>
<comment type="subcellular location">
    <subcellularLocation>
        <location evidence="7">Membrane</location>
        <topology evidence="7">Multi-pass membrane protein</topology>
    </subcellularLocation>
</comment>
<dbReference type="PRINTS" id="PR00727">
    <property type="entry name" value="LEADERPTASE"/>
</dbReference>
<dbReference type="RefSeq" id="WP_109824485.1">
    <property type="nucleotide sequence ID" value="NZ_QGKL01000039.1"/>
</dbReference>
<dbReference type="AlphaFoldDB" id="A0A317CBR2"/>
<dbReference type="GO" id="GO:0006465">
    <property type="term" value="P:signal peptide processing"/>
    <property type="evidence" value="ECO:0007669"/>
    <property type="project" value="InterPro"/>
</dbReference>
<dbReference type="InterPro" id="IPR019533">
    <property type="entry name" value="Peptidase_S26"/>
</dbReference>
<dbReference type="InterPro" id="IPR019758">
    <property type="entry name" value="Pept_S26A_signal_pept_1_CS"/>
</dbReference>
<dbReference type="OrthoDB" id="9815782at2"/>
<dbReference type="InterPro" id="IPR036286">
    <property type="entry name" value="LexA/Signal_pep-like_sf"/>
</dbReference>
<name>A0A317CBR2_9GAMM</name>
<dbReference type="EMBL" id="QGKL01000039">
    <property type="protein sequence ID" value="PWQ94763.1"/>
    <property type="molecule type" value="Genomic_DNA"/>
</dbReference>
<evidence type="ECO:0000259" key="8">
    <source>
        <dbReference type="Pfam" id="PF10502"/>
    </source>
</evidence>
<evidence type="ECO:0000256" key="6">
    <source>
        <dbReference type="PIRSR" id="PIRSR600223-1"/>
    </source>
</evidence>
<feature type="domain" description="Peptidase S26" evidence="8">
    <location>
        <begin position="15"/>
        <end position="207"/>
    </location>
</feature>